<dbReference type="InterPro" id="IPR036390">
    <property type="entry name" value="WH_DNA-bd_sf"/>
</dbReference>
<sequence length="222" mass="24790">MENHHALTGPMTQLLARVQDNTNKYLQFFSSQGLAEPSFSHGDGLSPGQPLPADIQAAKEAALEATDELHHLLLGPMALIANCAGDQYLMLSVQYIYRYKLAQHVPVDAETTFEDMSKAAKVPVTDLTRFLRVAMGRHVFAEPRKGVVVHIAASRVLLHNSMIEAWLLNIAEEFWLSLSRTVDATQRWPGSEEPNESGYSLAHNMVDENPFDVIKKDPVWQQ</sequence>
<evidence type="ECO:0000313" key="1">
    <source>
        <dbReference type="EMBL" id="KAL2286674.1"/>
    </source>
</evidence>
<reference evidence="1 2" key="1">
    <citation type="submission" date="2024-03" db="EMBL/GenBank/DDBJ databases">
        <title>A high-quality draft genome sequence of Diaporthe vaccinii, a causative agent of upright dieback and viscid rot disease in cranberry plants.</title>
        <authorList>
            <person name="Sarrasin M."/>
            <person name="Lang B.F."/>
            <person name="Burger G."/>
        </authorList>
    </citation>
    <scope>NUCLEOTIDE SEQUENCE [LARGE SCALE GENOMIC DNA]</scope>
    <source>
        <strain evidence="1 2">IS7</strain>
    </source>
</reference>
<dbReference type="PANTHER" id="PTHR43712">
    <property type="entry name" value="PUTATIVE (AFU_ORTHOLOGUE AFUA_4G14580)-RELATED"/>
    <property type="match status" value="1"/>
</dbReference>
<organism evidence="1 2">
    <name type="scientific">Diaporthe vaccinii</name>
    <dbReference type="NCBI Taxonomy" id="105482"/>
    <lineage>
        <taxon>Eukaryota</taxon>
        <taxon>Fungi</taxon>
        <taxon>Dikarya</taxon>
        <taxon>Ascomycota</taxon>
        <taxon>Pezizomycotina</taxon>
        <taxon>Sordariomycetes</taxon>
        <taxon>Sordariomycetidae</taxon>
        <taxon>Diaporthales</taxon>
        <taxon>Diaporthaceae</taxon>
        <taxon>Diaporthe</taxon>
        <taxon>Diaporthe eres species complex</taxon>
    </lineage>
</organism>
<dbReference type="SUPFAM" id="SSF46785">
    <property type="entry name" value="Winged helix' DNA-binding domain"/>
    <property type="match status" value="1"/>
</dbReference>
<proteinExistence type="predicted"/>
<dbReference type="Gene3D" id="1.10.10.10">
    <property type="entry name" value="Winged helix-like DNA-binding domain superfamily/Winged helix DNA-binding domain"/>
    <property type="match status" value="1"/>
</dbReference>
<comment type="caution">
    <text evidence="1">The sequence shown here is derived from an EMBL/GenBank/DDBJ whole genome shotgun (WGS) entry which is preliminary data.</text>
</comment>
<dbReference type="InterPro" id="IPR036388">
    <property type="entry name" value="WH-like_DNA-bd_sf"/>
</dbReference>
<name>A0ABR4EW86_9PEZI</name>
<gene>
    <name evidence="1" type="ORF">FJTKL_06667</name>
</gene>
<keyword evidence="2" id="KW-1185">Reference proteome</keyword>
<dbReference type="EMBL" id="JBAWTH010000023">
    <property type="protein sequence ID" value="KAL2286674.1"/>
    <property type="molecule type" value="Genomic_DNA"/>
</dbReference>
<accession>A0ABR4EW86</accession>
<evidence type="ECO:0000313" key="2">
    <source>
        <dbReference type="Proteomes" id="UP001600888"/>
    </source>
</evidence>
<protein>
    <submittedName>
        <fullName evidence="1">Uncharacterized protein</fullName>
    </submittedName>
</protein>
<dbReference type="Proteomes" id="UP001600888">
    <property type="component" value="Unassembled WGS sequence"/>
</dbReference>
<dbReference type="PANTHER" id="PTHR43712:SF12">
    <property type="entry name" value="STERIGMATOCYSTIN 8-O-METHYLTRANSFERASE"/>
    <property type="match status" value="1"/>
</dbReference>